<protein>
    <submittedName>
        <fullName evidence="3">Uncharacterized protein</fullName>
    </submittedName>
</protein>
<evidence type="ECO:0000313" key="4">
    <source>
        <dbReference type="Proteomes" id="UP001305647"/>
    </source>
</evidence>
<feature type="chain" id="PRO_5042866487" evidence="2">
    <location>
        <begin position="24"/>
        <end position="246"/>
    </location>
</feature>
<dbReference type="EMBL" id="MU863630">
    <property type="protein sequence ID" value="KAK4102911.1"/>
    <property type="molecule type" value="Genomic_DNA"/>
</dbReference>
<dbReference type="Proteomes" id="UP001305647">
    <property type="component" value="Unassembled WGS sequence"/>
</dbReference>
<organism evidence="3 4">
    <name type="scientific">Parathielavia hyrcaniae</name>
    <dbReference type="NCBI Taxonomy" id="113614"/>
    <lineage>
        <taxon>Eukaryota</taxon>
        <taxon>Fungi</taxon>
        <taxon>Dikarya</taxon>
        <taxon>Ascomycota</taxon>
        <taxon>Pezizomycotina</taxon>
        <taxon>Sordariomycetes</taxon>
        <taxon>Sordariomycetidae</taxon>
        <taxon>Sordariales</taxon>
        <taxon>Chaetomiaceae</taxon>
        <taxon>Parathielavia</taxon>
    </lineage>
</organism>
<comment type="caution">
    <text evidence="3">The sequence shown here is derived from an EMBL/GenBank/DDBJ whole genome shotgun (WGS) entry which is preliminary data.</text>
</comment>
<reference evidence="3" key="1">
    <citation type="journal article" date="2023" name="Mol. Phylogenet. Evol.">
        <title>Genome-scale phylogeny and comparative genomics of the fungal order Sordariales.</title>
        <authorList>
            <person name="Hensen N."/>
            <person name="Bonometti L."/>
            <person name="Westerberg I."/>
            <person name="Brannstrom I.O."/>
            <person name="Guillou S."/>
            <person name="Cros-Aarteil S."/>
            <person name="Calhoun S."/>
            <person name="Haridas S."/>
            <person name="Kuo A."/>
            <person name="Mondo S."/>
            <person name="Pangilinan J."/>
            <person name="Riley R."/>
            <person name="LaButti K."/>
            <person name="Andreopoulos B."/>
            <person name="Lipzen A."/>
            <person name="Chen C."/>
            <person name="Yan M."/>
            <person name="Daum C."/>
            <person name="Ng V."/>
            <person name="Clum A."/>
            <person name="Steindorff A."/>
            <person name="Ohm R.A."/>
            <person name="Martin F."/>
            <person name="Silar P."/>
            <person name="Natvig D.O."/>
            <person name="Lalanne C."/>
            <person name="Gautier V."/>
            <person name="Ament-Velasquez S.L."/>
            <person name="Kruys A."/>
            <person name="Hutchinson M.I."/>
            <person name="Powell A.J."/>
            <person name="Barry K."/>
            <person name="Miller A.N."/>
            <person name="Grigoriev I.V."/>
            <person name="Debuchy R."/>
            <person name="Gladieux P."/>
            <person name="Hiltunen Thoren M."/>
            <person name="Johannesson H."/>
        </authorList>
    </citation>
    <scope>NUCLEOTIDE SEQUENCE</scope>
    <source>
        <strain evidence="3">CBS 757.83</strain>
    </source>
</reference>
<feature type="compositionally biased region" description="Polar residues" evidence="1">
    <location>
        <begin position="87"/>
        <end position="101"/>
    </location>
</feature>
<proteinExistence type="predicted"/>
<dbReference type="AlphaFoldDB" id="A0AAN6T3I1"/>
<feature type="signal peptide" evidence="2">
    <location>
        <begin position="1"/>
        <end position="23"/>
    </location>
</feature>
<name>A0AAN6T3I1_9PEZI</name>
<gene>
    <name evidence="3" type="ORF">N658DRAFT_485119</name>
</gene>
<feature type="region of interest" description="Disordered" evidence="1">
    <location>
        <begin position="86"/>
        <end position="246"/>
    </location>
</feature>
<evidence type="ECO:0000256" key="2">
    <source>
        <dbReference type="SAM" id="SignalP"/>
    </source>
</evidence>
<keyword evidence="4" id="KW-1185">Reference proteome</keyword>
<feature type="compositionally biased region" description="Basic and acidic residues" evidence="1">
    <location>
        <begin position="179"/>
        <end position="190"/>
    </location>
</feature>
<sequence>MRRRCATLLQTAVGGLVVVRVSASSLEDSFPRPMKRRIQENPASRSKRRMPTWTNVLTRYITGGCPVHVGQPKPGTLANTGILIPSLAQSPSPSERMSTEPNPRGRVAGGHNRPTQLDAPETLDTGNDFGVNGTKPSADDETSSYDQPGDVDRPSTPCQRPVSEAGTSSPTPSPSPSERVFRDEITREWLDDQASNSGPPFLPAAAPHSQSCNGMRAIVHQRQQREESHAQEPTTDDEAAADGGQK</sequence>
<reference evidence="3" key="2">
    <citation type="submission" date="2023-05" db="EMBL/GenBank/DDBJ databases">
        <authorList>
            <consortium name="Lawrence Berkeley National Laboratory"/>
            <person name="Steindorff A."/>
            <person name="Hensen N."/>
            <person name="Bonometti L."/>
            <person name="Westerberg I."/>
            <person name="Brannstrom I.O."/>
            <person name="Guillou S."/>
            <person name="Cros-Aarteil S."/>
            <person name="Calhoun S."/>
            <person name="Haridas S."/>
            <person name="Kuo A."/>
            <person name="Mondo S."/>
            <person name="Pangilinan J."/>
            <person name="Riley R."/>
            <person name="Labutti K."/>
            <person name="Andreopoulos B."/>
            <person name="Lipzen A."/>
            <person name="Chen C."/>
            <person name="Yanf M."/>
            <person name="Daum C."/>
            <person name="Ng V."/>
            <person name="Clum A."/>
            <person name="Ohm R."/>
            <person name="Martin F."/>
            <person name="Silar P."/>
            <person name="Natvig D."/>
            <person name="Lalanne C."/>
            <person name="Gautier V."/>
            <person name="Ament-Velasquez S.L."/>
            <person name="Kruys A."/>
            <person name="Hutchinson M.I."/>
            <person name="Powell A.J."/>
            <person name="Barry K."/>
            <person name="Miller A.N."/>
            <person name="Grigoriev I.V."/>
            <person name="Debuchy R."/>
            <person name="Gladieux P."/>
            <person name="Thoren M.H."/>
            <person name="Johannesson H."/>
        </authorList>
    </citation>
    <scope>NUCLEOTIDE SEQUENCE</scope>
    <source>
        <strain evidence="3">CBS 757.83</strain>
    </source>
</reference>
<evidence type="ECO:0000256" key="1">
    <source>
        <dbReference type="SAM" id="MobiDB-lite"/>
    </source>
</evidence>
<accession>A0AAN6T3I1</accession>
<evidence type="ECO:0000313" key="3">
    <source>
        <dbReference type="EMBL" id="KAK4102911.1"/>
    </source>
</evidence>
<keyword evidence="2" id="KW-0732">Signal</keyword>